<sequence>MIAKISGTTNLGGALGYNFKKVEAKEAIILLAQGLYQNTSGKYTMNEILADMQALIPQKCRTKNVVFHCSLNPHPDEKLSDDILARIAQEYMQALGYGKQPYIIFKHNDIAREHIHIVSLRIDGKGRKLNDQFEKRRSKKITDALEQKYGLIPSTTQRKDQIATIQGVEQGKVNIREQIASVARSVISHYHFCSLGEFNAILTKYKLTVEEVKTEYRGKRYNGLVYVPTDGKGSKIGTPIHASEIGRGVGYSAVQHKMQQSKQNIKPLMANIRQRVLQVMRTSPRTEEELHRRLENEGLRAIIRKNNSGRIYGVTFIDDKSGVALNGSRLGKGYGANQFEAYFSDLTHNHFLNEELYGQIAASEQVNKQLTQSLLIQEKAGDNLIDEVLEELVGDTSLPIGNDDWKEVAWQRKLRRQNKIRLKRRKR</sequence>
<evidence type="ECO:0000313" key="3">
    <source>
        <dbReference type="Proteomes" id="UP001179540"/>
    </source>
</evidence>
<dbReference type="Proteomes" id="UP001179540">
    <property type="component" value="Chromosome"/>
</dbReference>
<dbReference type="Pfam" id="PF03432">
    <property type="entry name" value="Relaxase"/>
    <property type="match status" value="1"/>
</dbReference>
<dbReference type="InterPro" id="IPR005094">
    <property type="entry name" value="Endonuclease_MobA/VirD2"/>
</dbReference>
<proteinExistence type="predicted"/>
<evidence type="ECO:0000259" key="1">
    <source>
        <dbReference type="Pfam" id="PF03432"/>
    </source>
</evidence>
<organism evidence="2 3">
    <name type="scientific">Porphyromonas gingivalis</name>
    <name type="common">Bacteroides gingivalis</name>
    <dbReference type="NCBI Taxonomy" id="837"/>
    <lineage>
        <taxon>Bacteria</taxon>
        <taxon>Pseudomonadati</taxon>
        <taxon>Bacteroidota</taxon>
        <taxon>Bacteroidia</taxon>
        <taxon>Bacteroidales</taxon>
        <taxon>Porphyromonadaceae</taxon>
        <taxon>Porphyromonas</taxon>
    </lineage>
</organism>
<evidence type="ECO:0000313" key="2">
    <source>
        <dbReference type="EMBL" id="WCF98072.1"/>
    </source>
</evidence>
<accession>A0AAF0BCM2</accession>
<feature type="domain" description="MobA/VirD2-like nuclease" evidence="1">
    <location>
        <begin position="18"/>
        <end position="151"/>
    </location>
</feature>
<dbReference type="AlphaFoldDB" id="A0AAF0BCM2"/>
<reference evidence="2" key="1">
    <citation type="submission" date="2023-01" db="EMBL/GenBank/DDBJ databases">
        <title>Phages are important unrecognized players in the ecology of the oral pathogen Porphyromonas gingivalis.</title>
        <authorList>
            <person name="Matrishin C.B."/>
            <person name="Kauffman K.M."/>
        </authorList>
    </citation>
    <scope>NUCLEOTIDE SEQUENCE</scope>
    <source>
        <strain evidence="2">HG1691old</strain>
    </source>
</reference>
<dbReference type="RefSeq" id="WP_271911748.1">
    <property type="nucleotide sequence ID" value="NZ_CP116613.1"/>
</dbReference>
<dbReference type="EMBL" id="CP116613">
    <property type="protein sequence ID" value="WCF98072.1"/>
    <property type="molecule type" value="Genomic_DNA"/>
</dbReference>
<gene>
    <name evidence="2" type="primary">mobB</name>
    <name evidence="2" type="ORF">NY149_05955</name>
</gene>
<dbReference type="NCBIfam" id="NF041325">
    <property type="entry name" value="Bacteroid_MobB"/>
    <property type="match status" value="1"/>
</dbReference>
<protein>
    <submittedName>
        <fullName evidence="2">Conjugal transfer protein MobB</fullName>
    </submittedName>
</protein>
<name>A0AAF0BCM2_PORGN</name>